<evidence type="ECO:0000313" key="2">
    <source>
        <dbReference type="Proteomes" id="UP000474778"/>
    </source>
</evidence>
<dbReference type="InterPro" id="IPR029063">
    <property type="entry name" value="SAM-dependent_MTases_sf"/>
</dbReference>
<keyword evidence="1" id="KW-0489">Methyltransferase</keyword>
<evidence type="ECO:0000313" key="1">
    <source>
        <dbReference type="EMBL" id="MXR69660.1"/>
    </source>
</evidence>
<proteinExistence type="predicted"/>
<dbReference type="EMBL" id="WRPA01000011">
    <property type="protein sequence ID" value="MXR69660.1"/>
    <property type="molecule type" value="Genomic_DNA"/>
</dbReference>
<name>A0A6L7I061_9GAMM</name>
<organism evidence="1 2">
    <name type="scientific">Shewanella insulae</name>
    <dbReference type="NCBI Taxonomy" id="2681496"/>
    <lineage>
        <taxon>Bacteria</taxon>
        <taxon>Pseudomonadati</taxon>
        <taxon>Pseudomonadota</taxon>
        <taxon>Gammaproteobacteria</taxon>
        <taxon>Alteromonadales</taxon>
        <taxon>Shewanellaceae</taxon>
        <taxon>Shewanella</taxon>
    </lineage>
</organism>
<dbReference type="RefSeq" id="WP_160796993.1">
    <property type="nucleotide sequence ID" value="NZ_JAKEVH010000017.1"/>
</dbReference>
<dbReference type="SUPFAM" id="SSF53335">
    <property type="entry name" value="S-adenosyl-L-methionine-dependent methyltransferases"/>
    <property type="match status" value="1"/>
</dbReference>
<accession>A0A6L7I061</accession>
<dbReference type="GO" id="GO:0032259">
    <property type="term" value="P:methylation"/>
    <property type="evidence" value="ECO:0007669"/>
    <property type="project" value="UniProtKB-KW"/>
</dbReference>
<protein>
    <submittedName>
        <fullName evidence="1">Methyltransferase domain-containing protein</fullName>
    </submittedName>
</protein>
<comment type="caution">
    <text evidence="1">The sequence shown here is derived from an EMBL/GenBank/DDBJ whole genome shotgun (WGS) entry which is preliminary data.</text>
</comment>
<dbReference type="GO" id="GO:0008168">
    <property type="term" value="F:methyltransferase activity"/>
    <property type="evidence" value="ECO:0007669"/>
    <property type="project" value="UniProtKB-KW"/>
</dbReference>
<dbReference type="Proteomes" id="UP000474778">
    <property type="component" value="Unassembled WGS sequence"/>
</dbReference>
<dbReference type="Pfam" id="PF13489">
    <property type="entry name" value="Methyltransf_23"/>
    <property type="match status" value="1"/>
</dbReference>
<dbReference type="Gene3D" id="3.40.50.150">
    <property type="entry name" value="Vaccinia Virus protein VP39"/>
    <property type="match status" value="1"/>
</dbReference>
<keyword evidence="2" id="KW-1185">Reference proteome</keyword>
<gene>
    <name evidence="1" type="ORF">GNT65_13400</name>
</gene>
<dbReference type="AlphaFoldDB" id="A0A6L7I061"/>
<keyword evidence="1" id="KW-0808">Transferase</keyword>
<sequence length="222" mass="25568">MRRCPLCTSEATAPFYQDRKRAIYRCKRCMLLFADASSHLPPSAEVKRYRSANSKDKPLQQFLSSLITQCEQQVQGPLLGLNFGRLLGPQAMTPLEARGHKLKQYDPHFAPDHTLLRLKYDFICCYRVFEHFRFPGKEWQLLCSLLKPGGWMAISTQLLTELQGFPKWHHKNNLTHVSFYQEATFQYLASQAEFRLLFASKDLILVQKPTGSGITRDPSSLI</sequence>
<reference evidence="1 2" key="1">
    <citation type="submission" date="2019-12" db="EMBL/GenBank/DDBJ databases">
        <title>Shewanella insulae sp. nov., isolated from a tidal flat.</title>
        <authorList>
            <person name="Yoon J.-H."/>
        </authorList>
    </citation>
    <scope>NUCLEOTIDE SEQUENCE [LARGE SCALE GENOMIC DNA]</scope>
    <source>
        <strain evidence="1 2">JBTF-M18</strain>
    </source>
</reference>